<proteinExistence type="inferred from homology"/>
<gene>
    <name evidence="5" type="ORF">SAMN05421541_110343</name>
</gene>
<dbReference type="GO" id="GO:0015074">
    <property type="term" value="P:DNA integration"/>
    <property type="evidence" value="ECO:0007669"/>
    <property type="project" value="InterPro"/>
</dbReference>
<dbReference type="OrthoDB" id="1850235at2"/>
<dbReference type="STRING" id="35752.SAMN05421541_110343"/>
<dbReference type="Gene3D" id="1.10.150.130">
    <property type="match status" value="1"/>
</dbReference>
<keyword evidence="2" id="KW-0238">DNA-binding</keyword>
<dbReference type="InterPro" id="IPR011010">
    <property type="entry name" value="DNA_brk_join_enz"/>
</dbReference>
<dbReference type="InterPro" id="IPR010998">
    <property type="entry name" value="Integrase_recombinase_N"/>
</dbReference>
<dbReference type="InterPro" id="IPR002104">
    <property type="entry name" value="Integrase_catalytic"/>
</dbReference>
<dbReference type="Pfam" id="PF00589">
    <property type="entry name" value="Phage_integrase"/>
    <property type="match status" value="1"/>
</dbReference>
<evidence type="ECO:0000256" key="3">
    <source>
        <dbReference type="ARBA" id="ARBA00023172"/>
    </source>
</evidence>
<feature type="domain" description="Tyr recombinase" evidence="4">
    <location>
        <begin position="176"/>
        <end position="390"/>
    </location>
</feature>
<name>A0A1I2IQE9_9ACTN</name>
<sequence>MAVDDLWYLKGKGPDGERLPSKRHGRGKRWRVRYTDDTGVARERLFDRKADADRWDATTRADVARGVYVDPDAGKVTVKAYGEQWRANQLHRDSTAERVERALRVHVYPVIGALPMARVRRTSIQTWVKDRTQVLEPSTLRVVYSYLASMFLAAAIDRVIGVNPCQGIQLPDVARTDLFVPTADQVYALSDVFAGPNGKQGRYQAQPVAAAATGLRQGELWGLELEHVDFLRRRVTVAQQLKVIAGRKPFLAPTKTPESCRTVDLSQVGAEAFAQHIEAFPITEVEIDDETNPRKPIRRKAKLIFLNNNGDPMNRSGWSHVWTPAVARAGLPKGFGFHALRHYFATVLIHGGASVKTVQLALGHTTPTITLNTYVGHWPDAVETTRTLIDSALRRPTAATLAAVQ</sequence>
<dbReference type="GO" id="GO:0003677">
    <property type="term" value="F:DNA binding"/>
    <property type="evidence" value="ECO:0007669"/>
    <property type="project" value="UniProtKB-KW"/>
</dbReference>
<dbReference type="PROSITE" id="PS51898">
    <property type="entry name" value="TYR_RECOMBINASE"/>
    <property type="match status" value="1"/>
</dbReference>
<accession>A0A1I2IQE9</accession>
<dbReference type="EMBL" id="FONV01000010">
    <property type="protein sequence ID" value="SFF44484.1"/>
    <property type="molecule type" value="Genomic_DNA"/>
</dbReference>
<comment type="similarity">
    <text evidence="1">Belongs to the 'phage' integrase family.</text>
</comment>
<evidence type="ECO:0000259" key="4">
    <source>
        <dbReference type="PROSITE" id="PS51898"/>
    </source>
</evidence>
<dbReference type="CDD" id="cd01189">
    <property type="entry name" value="INT_ICEBs1_C_like"/>
    <property type="match status" value="1"/>
</dbReference>
<keyword evidence="3" id="KW-0233">DNA recombination</keyword>
<dbReference type="Proteomes" id="UP000199645">
    <property type="component" value="Unassembled WGS sequence"/>
</dbReference>
<evidence type="ECO:0000313" key="5">
    <source>
        <dbReference type="EMBL" id="SFF44484.1"/>
    </source>
</evidence>
<dbReference type="PANTHER" id="PTHR30349">
    <property type="entry name" value="PHAGE INTEGRASE-RELATED"/>
    <property type="match status" value="1"/>
</dbReference>
<dbReference type="InterPro" id="IPR013762">
    <property type="entry name" value="Integrase-like_cat_sf"/>
</dbReference>
<dbReference type="GO" id="GO:0006310">
    <property type="term" value="P:DNA recombination"/>
    <property type="evidence" value="ECO:0007669"/>
    <property type="project" value="UniProtKB-KW"/>
</dbReference>
<evidence type="ECO:0000313" key="6">
    <source>
        <dbReference type="Proteomes" id="UP000199645"/>
    </source>
</evidence>
<dbReference type="AlphaFoldDB" id="A0A1I2IQE9"/>
<reference evidence="5 6" key="1">
    <citation type="submission" date="2016-10" db="EMBL/GenBank/DDBJ databases">
        <authorList>
            <person name="de Groot N.N."/>
        </authorList>
    </citation>
    <scope>NUCLEOTIDE SEQUENCE [LARGE SCALE GENOMIC DNA]</scope>
    <source>
        <strain evidence="5 6">DSM 43019</strain>
    </source>
</reference>
<evidence type="ECO:0000256" key="1">
    <source>
        <dbReference type="ARBA" id="ARBA00008857"/>
    </source>
</evidence>
<dbReference type="PANTHER" id="PTHR30349:SF64">
    <property type="entry name" value="PROPHAGE INTEGRASE INTD-RELATED"/>
    <property type="match status" value="1"/>
</dbReference>
<protein>
    <submittedName>
        <fullName evidence="5">Phage integrase family protein</fullName>
    </submittedName>
</protein>
<dbReference type="InterPro" id="IPR050090">
    <property type="entry name" value="Tyrosine_recombinase_XerCD"/>
</dbReference>
<keyword evidence="6" id="KW-1185">Reference proteome</keyword>
<dbReference type="Gene3D" id="1.10.443.10">
    <property type="entry name" value="Intergrase catalytic core"/>
    <property type="match status" value="1"/>
</dbReference>
<dbReference type="RefSeq" id="WP_093618785.1">
    <property type="nucleotide sequence ID" value="NZ_BOMT01000055.1"/>
</dbReference>
<dbReference type="SUPFAM" id="SSF56349">
    <property type="entry name" value="DNA breaking-rejoining enzymes"/>
    <property type="match status" value="1"/>
</dbReference>
<organism evidence="5 6">
    <name type="scientific">Actinoplanes philippinensis</name>
    <dbReference type="NCBI Taxonomy" id="35752"/>
    <lineage>
        <taxon>Bacteria</taxon>
        <taxon>Bacillati</taxon>
        <taxon>Actinomycetota</taxon>
        <taxon>Actinomycetes</taxon>
        <taxon>Micromonosporales</taxon>
        <taxon>Micromonosporaceae</taxon>
        <taxon>Actinoplanes</taxon>
    </lineage>
</organism>
<evidence type="ECO:0000256" key="2">
    <source>
        <dbReference type="ARBA" id="ARBA00023125"/>
    </source>
</evidence>